<evidence type="ECO:0000256" key="4">
    <source>
        <dbReference type="ARBA" id="ARBA00022989"/>
    </source>
</evidence>
<dbReference type="EMBL" id="SOZE01000028">
    <property type="protein sequence ID" value="TFF34676.1"/>
    <property type="molecule type" value="Genomic_DNA"/>
</dbReference>
<name>A0A4Y8S7F2_9SPHI</name>
<dbReference type="Pfam" id="PF03772">
    <property type="entry name" value="Competence"/>
    <property type="match status" value="1"/>
</dbReference>
<dbReference type="InterPro" id="IPR052159">
    <property type="entry name" value="Competence_DNA_uptake"/>
</dbReference>
<proteinExistence type="predicted"/>
<feature type="transmembrane region" description="Helical" evidence="6">
    <location>
        <begin position="486"/>
        <end position="507"/>
    </location>
</feature>
<accession>A0A4Y8S7F2</accession>
<keyword evidence="2" id="KW-1003">Cell membrane</keyword>
<dbReference type="InterPro" id="IPR004477">
    <property type="entry name" value="ComEC_N"/>
</dbReference>
<feature type="transmembrane region" description="Helical" evidence="6">
    <location>
        <begin position="261"/>
        <end position="285"/>
    </location>
</feature>
<feature type="domain" description="DUF4131" evidence="8">
    <location>
        <begin position="37"/>
        <end position="195"/>
    </location>
</feature>
<feature type="domain" description="ComEC/Rec2-related protein" evidence="7">
    <location>
        <begin position="239"/>
        <end position="504"/>
    </location>
</feature>
<dbReference type="NCBIfam" id="TIGR00360">
    <property type="entry name" value="ComEC_N-term"/>
    <property type="match status" value="1"/>
</dbReference>
<evidence type="ECO:0000259" key="8">
    <source>
        <dbReference type="Pfam" id="PF13567"/>
    </source>
</evidence>
<evidence type="ECO:0000256" key="2">
    <source>
        <dbReference type="ARBA" id="ARBA00022475"/>
    </source>
</evidence>
<feature type="transmembrane region" description="Helical" evidence="6">
    <location>
        <begin position="64"/>
        <end position="81"/>
    </location>
</feature>
<feature type="transmembrane region" description="Helical" evidence="6">
    <location>
        <begin position="33"/>
        <end position="52"/>
    </location>
</feature>
<feature type="transmembrane region" description="Helical" evidence="6">
    <location>
        <begin position="364"/>
        <end position="385"/>
    </location>
</feature>
<evidence type="ECO:0000256" key="3">
    <source>
        <dbReference type="ARBA" id="ARBA00022692"/>
    </source>
</evidence>
<feature type="transmembrane region" description="Helical" evidence="6">
    <location>
        <begin position="339"/>
        <end position="358"/>
    </location>
</feature>
<dbReference type="OrthoDB" id="9761531at2"/>
<dbReference type="PANTHER" id="PTHR30619">
    <property type="entry name" value="DNA INTERNALIZATION/COMPETENCE PROTEIN COMEC/REC2"/>
    <property type="match status" value="1"/>
</dbReference>
<evidence type="ECO:0000256" key="6">
    <source>
        <dbReference type="SAM" id="Phobius"/>
    </source>
</evidence>
<evidence type="ECO:0000256" key="1">
    <source>
        <dbReference type="ARBA" id="ARBA00004651"/>
    </source>
</evidence>
<reference evidence="9 10" key="1">
    <citation type="journal article" date="2017" name="Int. J. Syst. Evol. Microbiol.">
        <title>Mucilaginibacterpsychrotolerans sp. nov., isolated from peatlands.</title>
        <authorList>
            <person name="Deng Y."/>
            <person name="Shen L."/>
            <person name="Xu B."/>
            <person name="Liu Y."/>
            <person name="Gu Z."/>
            <person name="Liu H."/>
            <person name="Zhou Y."/>
        </authorList>
    </citation>
    <scope>NUCLEOTIDE SEQUENCE [LARGE SCALE GENOMIC DNA]</scope>
    <source>
        <strain evidence="9 10">NH7-4</strain>
    </source>
</reference>
<evidence type="ECO:0000259" key="7">
    <source>
        <dbReference type="Pfam" id="PF03772"/>
    </source>
</evidence>
<feature type="transmembrane region" description="Helical" evidence="6">
    <location>
        <begin position="455"/>
        <end position="474"/>
    </location>
</feature>
<protein>
    <submittedName>
        <fullName evidence="9">ComEC family competence protein</fullName>
    </submittedName>
</protein>
<evidence type="ECO:0000256" key="5">
    <source>
        <dbReference type="ARBA" id="ARBA00023136"/>
    </source>
</evidence>
<dbReference type="InterPro" id="IPR025405">
    <property type="entry name" value="DUF4131"/>
</dbReference>
<keyword evidence="3 6" id="KW-0812">Transmembrane</keyword>
<gene>
    <name evidence="9" type="ORF">E2R66_21475</name>
</gene>
<organism evidence="9 10">
    <name type="scientific">Mucilaginibacter psychrotolerans</name>
    <dbReference type="NCBI Taxonomy" id="1524096"/>
    <lineage>
        <taxon>Bacteria</taxon>
        <taxon>Pseudomonadati</taxon>
        <taxon>Bacteroidota</taxon>
        <taxon>Sphingobacteriia</taxon>
        <taxon>Sphingobacteriales</taxon>
        <taxon>Sphingobacteriaceae</taxon>
        <taxon>Mucilaginibacter</taxon>
    </lineage>
</organism>
<dbReference type="Pfam" id="PF13567">
    <property type="entry name" value="DUF4131"/>
    <property type="match status" value="1"/>
</dbReference>
<feature type="transmembrane region" description="Helical" evidence="6">
    <location>
        <begin position="292"/>
        <end position="309"/>
    </location>
</feature>
<keyword evidence="10" id="KW-1185">Reference proteome</keyword>
<comment type="caution">
    <text evidence="9">The sequence shown here is derived from an EMBL/GenBank/DDBJ whole genome shotgun (WGS) entry which is preliminary data.</text>
</comment>
<dbReference type="AlphaFoldDB" id="A0A4Y8S7F2"/>
<dbReference type="GO" id="GO:0005886">
    <property type="term" value="C:plasma membrane"/>
    <property type="evidence" value="ECO:0007669"/>
    <property type="project" value="UniProtKB-SubCell"/>
</dbReference>
<dbReference type="RefSeq" id="WP_133234551.1">
    <property type="nucleotide sequence ID" value="NZ_SOZE01000028.1"/>
</dbReference>
<feature type="transmembrane region" description="Helical" evidence="6">
    <location>
        <begin position="421"/>
        <end position="446"/>
    </location>
</feature>
<feature type="transmembrane region" description="Helical" evidence="6">
    <location>
        <begin position="392"/>
        <end position="415"/>
    </location>
</feature>
<feature type="transmembrane region" description="Helical" evidence="6">
    <location>
        <begin position="9"/>
        <end position="27"/>
    </location>
</feature>
<comment type="subcellular location">
    <subcellularLocation>
        <location evidence="1">Cell membrane</location>
        <topology evidence="1">Multi-pass membrane protein</topology>
    </subcellularLocation>
</comment>
<dbReference type="Proteomes" id="UP000297540">
    <property type="component" value="Unassembled WGS sequence"/>
</dbReference>
<sequence>MIAKHKGEIPVVILLLPFIVGIVAGLYCQRANLSLLYIAATILTIAFVILNLGYSKLSVYKMRWLGGLFLYPILFLTGWLLTLQHRELNKADHFSKIPARYMSIHINTEPTVKGDVVRFTADVVQAINRNSIRSCSGTLLVTIKDERATHLSYGEELLIPAKFTEIEPPYNPGEFNYKRYLANKNVYHQVYLYPRQYKILRAGQGNPVIAFALQTRRTLVEKLKANMHDTTAIAVASTLILGYKADLSNDVIQAYSKTGTIHILSVSGGHVAIIYALLALVLGFLDGYRRGKLIKVFCIIVLIWAYALLTGFSPAVNRAALMISLVICGKTFARYINSLNILAASAFVLLLYDPFLLTDVGFQLSYLAVAGLVIIQPVVYEWLVFKHKVANYLWSACSVSIAAQVITFPLSAFYFHQVPVYFLLSNLLIILPVMLIMYSGLLLLLLPQLPWVSGILGYVLEHSILVMNKALAWIEQVPFASIGKIWLNGPEHLLLYLLIVAAFCFFYKGNKIYLKLGVVTMLVFCISISLKKYNADRINAISFLDLRKHMGIIFKNGSSGVVLTDLAYTHKTFQYAIQPGLDSMQIAHYTLLKPDSNIRLPYFIKQQNLVQFNNTRLLLLNQSWQLPSIPRQLNVQYLYLSGNALINKKAINGLVVIADGSNSDIYIDKLKNIAVNCKILKRNKSIIIASK</sequence>
<evidence type="ECO:0000313" key="10">
    <source>
        <dbReference type="Proteomes" id="UP000297540"/>
    </source>
</evidence>
<feature type="transmembrane region" description="Helical" evidence="6">
    <location>
        <begin position="512"/>
        <end position="530"/>
    </location>
</feature>
<keyword evidence="4 6" id="KW-1133">Transmembrane helix</keyword>
<keyword evidence="5 6" id="KW-0472">Membrane</keyword>
<evidence type="ECO:0000313" key="9">
    <source>
        <dbReference type="EMBL" id="TFF34676.1"/>
    </source>
</evidence>
<dbReference type="PANTHER" id="PTHR30619:SF1">
    <property type="entry name" value="RECOMBINATION PROTEIN 2"/>
    <property type="match status" value="1"/>
</dbReference>